<feature type="compositionally biased region" description="Polar residues" evidence="1">
    <location>
        <begin position="703"/>
        <end position="726"/>
    </location>
</feature>
<feature type="compositionally biased region" description="Basic and acidic residues" evidence="1">
    <location>
        <begin position="93"/>
        <end position="106"/>
    </location>
</feature>
<dbReference type="SMART" id="SM00717">
    <property type="entry name" value="SANT"/>
    <property type="match status" value="3"/>
</dbReference>
<dbReference type="GO" id="GO:0000785">
    <property type="term" value="C:chromatin"/>
    <property type="evidence" value="ECO:0007669"/>
    <property type="project" value="TreeGrafter"/>
</dbReference>
<evidence type="ECO:0000313" key="4">
    <source>
        <dbReference type="EMBL" id="CDS11177.1"/>
    </source>
</evidence>
<dbReference type="SUPFAM" id="SSF46689">
    <property type="entry name" value="Homeodomain-like"/>
    <property type="match status" value="3"/>
</dbReference>
<reference evidence="4" key="1">
    <citation type="journal article" date="2014" name="Genome Announc.">
        <title>De novo whole-genome sequence and genome annotation of Lichtheimia ramosa.</title>
        <authorList>
            <person name="Linde J."/>
            <person name="Schwartze V."/>
            <person name="Binder U."/>
            <person name="Lass-Florl C."/>
            <person name="Voigt K."/>
            <person name="Horn F."/>
        </authorList>
    </citation>
    <scope>NUCLEOTIDE SEQUENCE</scope>
    <source>
        <strain evidence="4">JMRC FSU:6197</strain>
    </source>
</reference>
<feature type="domain" description="SANT" evidence="3">
    <location>
        <begin position="1004"/>
        <end position="1055"/>
    </location>
</feature>
<dbReference type="PROSITE" id="PS50090">
    <property type="entry name" value="MYB_LIKE"/>
    <property type="match status" value="1"/>
</dbReference>
<feature type="compositionally biased region" description="Basic and acidic residues" evidence="1">
    <location>
        <begin position="909"/>
        <end position="920"/>
    </location>
</feature>
<dbReference type="InterPro" id="IPR009057">
    <property type="entry name" value="Homeodomain-like_sf"/>
</dbReference>
<feature type="compositionally biased region" description="Acidic residues" evidence="1">
    <location>
        <begin position="986"/>
        <end position="995"/>
    </location>
</feature>
<dbReference type="Gene3D" id="1.20.58.1880">
    <property type="match status" value="2"/>
</dbReference>
<dbReference type="InterPro" id="IPR017884">
    <property type="entry name" value="SANT_dom"/>
</dbReference>
<protein>
    <recommendedName>
        <fullName evidence="5">SANT domain-containing protein</fullName>
    </recommendedName>
</protein>
<dbReference type="PANTHER" id="PTHR13992">
    <property type="entry name" value="NUCLEAR RECEPTOR CO-REPRESSOR RELATED NCOR"/>
    <property type="match status" value="1"/>
</dbReference>
<dbReference type="InterPro" id="IPR051571">
    <property type="entry name" value="N-CoR_corepressor"/>
</dbReference>
<feature type="compositionally biased region" description="Low complexity" evidence="1">
    <location>
        <begin position="945"/>
        <end position="955"/>
    </location>
</feature>
<dbReference type="CDD" id="cd00167">
    <property type="entry name" value="SANT"/>
    <property type="match status" value="3"/>
</dbReference>
<feature type="compositionally biased region" description="Basic and acidic residues" evidence="1">
    <location>
        <begin position="217"/>
        <end position="236"/>
    </location>
</feature>
<feature type="compositionally biased region" description="Polar residues" evidence="1">
    <location>
        <begin position="263"/>
        <end position="277"/>
    </location>
</feature>
<feature type="compositionally biased region" description="Pro residues" evidence="1">
    <location>
        <begin position="1335"/>
        <end position="1356"/>
    </location>
</feature>
<dbReference type="GO" id="GO:0032991">
    <property type="term" value="C:protein-containing complex"/>
    <property type="evidence" value="ECO:0007669"/>
    <property type="project" value="UniProtKB-ARBA"/>
</dbReference>
<feature type="compositionally biased region" description="Polar residues" evidence="1">
    <location>
        <begin position="1464"/>
        <end position="1477"/>
    </location>
</feature>
<feature type="compositionally biased region" description="Low complexity" evidence="1">
    <location>
        <begin position="107"/>
        <end position="137"/>
    </location>
</feature>
<feature type="region of interest" description="Disordered" evidence="1">
    <location>
        <begin position="933"/>
        <end position="1011"/>
    </location>
</feature>
<feature type="compositionally biased region" description="Low complexity" evidence="1">
    <location>
        <begin position="1357"/>
        <end position="1374"/>
    </location>
</feature>
<dbReference type="GO" id="GO:0006357">
    <property type="term" value="P:regulation of transcription by RNA polymerase II"/>
    <property type="evidence" value="ECO:0007669"/>
    <property type="project" value="TreeGrafter"/>
</dbReference>
<accession>A0A077WWI4</accession>
<feature type="compositionally biased region" description="Polar residues" evidence="1">
    <location>
        <begin position="399"/>
        <end position="431"/>
    </location>
</feature>
<feature type="domain" description="SANT" evidence="3">
    <location>
        <begin position="1193"/>
        <end position="1244"/>
    </location>
</feature>
<feature type="compositionally biased region" description="Basic and acidic residues" evidence="1">
    <location>
        <begin position="197"/>
        <end position="209"/>
    </location>
</feature>
<feature type="region of interest" description="Disordered" evidence="1">
    <location>
        <begin position="1058"/>
        <end position="1082"/>
    </location>
</feature>
<feature type="region of interest" description="Disordered" evidence="1">
    <location>
        <begin position="1296"/>
        <end position="1477"/>
    </location>
</feature>
<feature type="domain" description="SANT" evidence="3">
    <location>
        <begin position="797"/>
        <end position="848"/>
    </location>
</feature>
<feature type="region of interest" description="Disordered" evidence="1">
    <location>
        <begin position="1"/>
        <end position="30"/>
    </location>
</feature>
<evidence type="ECO:0000259" key="2">
    <source>
        <dbReference type="PROSITE" id="PS50090"/>
    </source>
</evidence>
<feature type="compositionally biased region" description="Low complexity" evidence="1">
    <location>
        <begin position="471"/>
        <end position="482"/>
    </location>
</feature>
<sequence length="1477" mass="168031">MSAALDDYRELRERERERERDRDRMPVGMRDDRYLPRNCLLISYFCITMIRDARYSRYYRDDIPPSHRYSPSSSMFPPRDYPKSASSSSRNDLNSDRSKDGKEDMRTSNTSSNTSSSNNNNNNDSYTPSSTTTTSTSRYGNNDWHRDRRYRSEDEYRWDMRRESFAMRYEGYNGPHPHPPPPPLSMPYAPPFGGDSYRPDRDRDRDIHPHSPSGPYFDREDRDLYRPSRGDSDRYRTGRPGRSWSSSNTMRSRDRDREGSIKSPKSVTSVGSTSHWSSRARDDTSRLDSHRDEERNSRTMEPSDRESRHSSKERPMHDRPPALQRPPSRLSSPEQPLSAKTEGSDHTIRAMERIQRDTKSLPSSPIHATPPKHELLVRSDDKKSLQQPSDSIVPESLPAESTSIDKPTPSSDTNAAIPQQSIPDETTSSKPVTEKELTQQEIVERIGQIENDISMYEELLEQVTKREEEAAAAATTTTTAAAVVEDPIRAEENGTTTTTTLAETEDQKEQDEREAAKQQALQAISEDHMHVPDIEKLSLTTSPIMRKKPQLLINQVRSNDETDDLLSEKLLQQNQQLARQNSLMIGGWQGKEDDPETWSNETQWSKPLYERIEDYPCYKDNIQHFNMIKCSVAANLAGRKVALAKKEQRLRREYKRLYQEWKKRNLALDRIREQQHRSSSSSSNSNTRRRGDEESEDGVDGVQFSSNNDVLRFGTDSTKNSKSNGLWTSDAVRSEAELLEIIQSLESADMRNPELRAAKTTATIPPMILDIKERMRTFDDRSGLVTDPLTYYHTGVDTEDHWTQQEMAAFMESYMQYPKQFEKIAAAVKTKTAPQCVLFYYRKKTKIDFKALVSKGRRGRAGKRRDRLAEAIRRATGEGPAFSTRKAKSKGSALMTDIGEAQVSRKAKQKESERKSRELRELEEANAYWDSVNERRRNKRSMATSGSQQQQQSSSAVDDTQEKRRFPRRKGRSPQAPASYASSMGEDGDDVEDGDASDKGLTTAPTAKWTEKDKETAIEAFKRHGRNFVRVSSLVGTKTEDQCRNFYHNFKRKYGPNAFNEETNTTTPSATNMDASSGRLKADEEDAAAALMGMCQMDSTKTTTTPPPSRHARSLSIQLDENRDDTPPPTTMSNVNPGNRRRRARTSSGKVIDKETMDEWMDAEFTGRSIMGSSTRRPGRVATSSTEASRRPAYSSYWSVAERTDFLRYLEKYGCDWEKVANALTSKTPTQVRNFFMNNNEKMQLDSIVKRYEENVKRLRQEQAHVHRPDMRYDNKAYHQQPPVHSLPFPSAIVTEQPKPYSTMGGPSQPSHMDPRLGYFTPSPPIPPSQQQQHHPPPPVAAPAHPPPPVTSPPLVHPYATPYVTSSPTPSTVYDPLQQHRTTPHHSQHHHPPPPPTTSVAYTTMHVDRPAPPIVPPPLHHHHHQQHSPIPPPPPAQSLPVQSTSEPTSVTKVADLLNNDEPTDTASQNKNWESWFS</sequence>
<feature type="compositionally biased region" description="Basic and acidic residues" evidence="1">
    <location>
        <begin position="279"/>
        <end position="320"/>
    </location>
</feature>
<feature type="domain" description="Myb-like" evidence="2">
    <location>
        <begin position="1198"/>
        <end position="1240"/>
    </location>
</feature>
<dbReference type="Gene3D" id="1.10.10.60">
    <property type="entry name" value="Homeodomain-like"/>
    <property type="match status" value="1"/>
</dbReference>
<feature type="compositionally biased region" description="Low complexity" evidence="1">
    <location>
        <begin position="677"/>
        <end position="686"/>
    </location>
</feature>
<feature type="region of interest" description="Disordered" evidence="1">
    <location>
        <begin position="62"/>
        <end position="144"/>
    </location>
</feature>
<dbReference type="InterPro" id="IPR001005">
    <property type="entry name" value="SANT/Myb"/>
</dbReference>
<feature type="region of interest" description="Disordered" evidence="1">
    <location>
        <begin position="1118"/>
        <end position="1149"/>
    </location>
</feature>
<dbReference type="Pfam" id="PF00249">
    <property type="entry name" value="Myb_DNA-binding"/>
    <property type="match status" value="3"/>
</dbReference>
<feature type="region of interest" description="Disordered" evidence="1">
    <location>
        <begin position="901"/>
        <end position="920"/>
    </location>
</feature>
<dbReference type="OrthoDB" id="10258692at2759"/>
<feature type="compositionally biased region" description="Basic and acidic residues" evidence="1">
    <location>
        <begin position="371"/>
        <end position="384"/>
    </location>
</feature>
<dbReference type="PROSITE" id="PS51293">
    <property type="entry name" value="SANT"/>
    <property type="match status" value="3"/>
</dbReference>
<feature type="region of interest" description="Disordered" evidence="1">
    <location>
        <begin position="470"/>
        <end position="515"/>
    </location>
</feature>
<dbReference type="PANTHER" id="PTHR13992:SF39">
    <property type="entry name" value="SMRTER, ISOFORM G"/>
    <property type="match status" value="1"/>
</dbReference>
<feature type="region of interest" description="Disordered" evidence="1">
    <location>
        <begin position="172"/>
        <end position="439"/>
    </location>
</feature>
<name>A0A077WWI4_9FUNG</name>
<evidence type="ECO:0000259" key="3">
    <source>
        <dbReference type="PROSITE" id="PS51293"/>
    </source>
</evidence>
<evidence type="ECO:0008006" key="5">
    <source>
        <dbReference type="Google" id="ProtNLM"/>
    </source>
</evidence>
<organism evidence="4">
    <name type="scientific">Lichtheimia ramosa</name>
    <dbReference type="NCBI Taxonomy" id="688394"/>
    <lineage>
        <taxon>Eukaryota</taxon>
        <taxon>Fungi</taxon>
        <taxon>Fungi incertae sedis</taxon>
        <taxon>Mucoromycota</taxon>
        <taxon>Mucoromycotina</taxon>
        <taxon>Mucoromycetes</taxon>
        <taxon>Mucorales</taxon>
        <taxon>Lichtheimiaceae</taxon>
        <taxon>Lichtheimia</taxon>
    </lineage>
</organism>
<feature type="compositionally biased region" description="Basic and acidic residues" evidence="1">
    <location>
        <begin position="342"/>
        <end position="359"/>
    </location>
</feature>
<evidence type="ECO:0000256" key="1">
    <source>
        <dbReference type="SAM" id="MobiDB-lite"/>
    </source>
</evidence>
<feature type="compositionally biased region" description="Basic and acidic residues" evidence="1">
    <location>
        <begin position="251"/>
        <end position="260"/>
    </location>
</feature>
<dbReference type="EMBL" id="LK023346">
    <property type="protein sequence ID" value="CDS11177.1"/>
    <property type="molecule type" value="Genomic_DNA"/>
</dbReference>
<dbReference type="GO" id="GO:0005654">
    <property type="term" value="C:nucleoplasm"/>
    <property type="evidence" value="ECO:0007669"/>
    <property type="project" value="UniProtKB-ARBA"/>
</dbReference>
<feature type="region of interest" description="Disordered" evidence="1">
    <location>
        <begin position="671"/>
        <end position="726"/>
    </location>
</feature>
<feature type="compositionally biased region" description="Basic residues" evidence="1">
    <location>
        <begin position="1382"/>
        <end position="1392"/>
    </location>
</feature>
<feature type="compositionally biased region" description="Basic and acidic residues" evidence="1">
    <location>
        <begin position="505"/>
        <end position="515"/>
    </location>
</feature>
<gene>
    <name evidence="4" type="ORF">LRAMOSA03440</name>
</gene>
<feature type="compositionally biased region" description="Pro residues" evidence="1">
    <location>
        <begin position="176"/>
        <end position="190"/>
    </location>
</feature>
<feature type="compositionally biased region" description="Polar residues" evidence="1">
    <location>
        <begin position="1060"/>
        <end position="1075"/>
    </location>
</feature>
<proteinExistence type="predicted"/>